<keyword evidence="1" id="KW-1133">Transmembrane helix</keyword>
<proteinExistence type="predicted"/>
<keyword evidence="1" id="KW-0472">Membrane</keyword>
<accession>A0A562LA18</accession>
<dbReference type="AlphaFoldDB" id="A0A562LA18"/>
<dbReference type="Proteomes" id="UP000316471">
    <property type="component" value="Unassembled WGS sequence"/>
</dbReference>
<sequence>MATSVLAIGASLGVRDFGPVDEPRFALVATQMVATGSSLFPRRGAELHPDKRLFMWISAALLSLTQNLRTAVLAPSLVSGVAYVWMAFHLGTRNGGRVR</sequence>
<evidence type="ECO:0000256" key="1">
    <source>
        <dbReference type="SAM" id="Phobius"/>
    </source>
</evidence>
<dbReference type="EMBL" id="VLKP01000026">
    <property type="protein sequence ID" value="TWI04471.1"/>
    <property type="molecule type" value="Genomic_DNA"/>
</dbReference>
<organism evidence="2 3">
    <name type="scientific">Aerolutibacter ruishenii</name>
    <dbReference type="NCBI Taxonomy" id="686800"/>
    <lineage>
        <taxon>Bacteria</taxon>
        <taxon>Pseudomonadati</taxon>
        <taxon>Pseudomonadota</taxon>
        <taxon>Gammaproteobacteria</taxon>
        <taxon>Lysobacterales</taxon>
        <taxon>Lysobacteraceae</taxon>
        <taxon>Aerolutibacter</taxon>
    </lineage>
</organism>
<keyword evidence="3" id="KW-1185">Reference proteome</keyword>
<reference evidence="2 3" key="1">
    <citation type="journal article" date="2015" name="Stand. Genomic Sci.">
        <title>Genomic Encyclopedia of Bacterial and Archaeal Type Strains, Phase III: the genomes of soil and plant-associated and newly described type strains.</title>
        <authorList>
            <person name="Whitman W.B."/>
            <person name="Woyke T."/>
            <person name="Klenk H.P."/>
            <person name="Zhou Y."/>
            <person name="Lilburn T.G."/>
            <person name="Beck B.J."/>
            <person name="De Vos P."/>
            <person name="Vandamme P."/>
            <person name="Eisen J.A."/>
            <person name="Garrity G."/>
            <person name="Hugenholtz P."/>
            <person name="Kyrpides N.C."/>
        </authorList>
    </citation>
    <scope>NUCLEOTIDE SEQUENCE [LARGE SCALE GENOMIC DNA]</scope>
    <source>
        <strain evidence="2 3">CGMCC 1.10136</strain>
    </source>
</reference>
<evidence type="ECO:0000313" key="2">
    <source>
        <dbReference type="EMBL" id="TWI04471.1"/>
    </source>
</evidence>
<name>A0A562LA18_9GAMM</name>
<gene>
    <name evidence="2" type="ORF">IP93_03123</name>
</gene>
<protein>
    <submittedName>
        <fullName evidence="2">Uncharacterized protein</fullName>
    </submittedName>
</protein>
<keyword evidence="1" id="KW-0812">Transmembrane</keyword>
<feature type="transmembrane region" description="Helical" evidence="1">
    <location>
        <begin position="71"/>
        <end position="91"/>
    </location>
</feature>
<evidence type="ECO:0000313" key="3">
    <source>
        <dbReference type="Proteomes" id="UP000316471"/>
    </source>
</evidence>
<comment type="caution">
    <text evidence="2">The sequence shown here is derived from an EMBL/GenBank/DDBJ whole genome shotgun (WGS) entry which is preliminary data.</text>
</comment>